<feature type="region of interest" description="Disordered" evidence="1">
    <location>
        <begin position="58"/>
        <end position="81"/>
    </location>
</feature>
<feature type="compositionally biased region" description="Polar residues" evidence="1">
    <location>
        <begin position="638"/>
        <end position="655"/>
    </location>
</feature>
<keyword evidence="3" id="KW-1185">Reference proteome</keyword>
<gene>
    <name evidence="2" type="ORF">CBR_g18559</name>
</gene>
<feature type="region of interest" description="Disordered" evidence="1">
    <location>
        <begin position="1"/>
        <end position="26"/>
    </location>
</feature>
<dbReference type="AlphaFoldDB" id="A0A388JT45"/>
<evidence type="ECO:0008006" key="4">
    <source>
        <dbReference type="Google" id="ProtNLM"/>
    </source>
</evidence>
<evidence type="ECO:0000256" key="1">
    <source>
        <dbReference type="SAM" id="MobiDB-lite"/>
    </source>
</evidence>
<feature type="region of interest" description="Disordered" evidence="1">
    <location>
        <begin position="528"/>
        <end position="670"/>
    </location>
</feature>
<name>A0A388JT45_CHABU</name>
<feature type="compositionally biased region" description="Acidic residues" evidence="1">
    <location>
        <begin position="422"/>
        <end position="431"/>
    </location>
</feature>
<proteinExistence type="predicted"/>
<feature type="region of interest" description="Disordered" evidence="1">
    <location>
        <begin position="1105"/>
        <end position="1135"/>
    </location>
</feature>
<feature type="compositionally biased region" description="Polar residues" evidence="1">
    <location>
        <begin position="1029"/>
        <end position="1045"/>
    </location>
</feature>
<dbReference type="InterPro" id="IPR012337">
    <property type="entry name" value="RNaseH-like_sf"/>
</dbReference>
<dbReference type="SUPFAM" id="SSF53098">
    <property type="entry name" value="Ribonuclease H-like"/>
    <property type="match status" value="1"/>
</dbReference>
<dbReference type="Proteomes" id="UP000265515">
    <property type="component" value="Unassembled WGS sequence"/>
</dbReference>
<feature type="compositionally biased region" description="Basic and acidic residues" evidence="1">
    <location>
        <begin position="591"/>
        <end position="621"/>
    </location>
</feature>
<accession>A0A388JT45</accession>
<feature type="region of interest" description="Disordered" evidence="1">
    <location>
        <begin position="419"/>
        <end position="438"/>
    </location>
</feature>
<dbReference type="EMBL" id="BFEA01000016">
    <property type="protein sequence ID" value="GBG60960.1"/>
    <property type="molecule type" value="Genomic_DNA"/>
</dbReference>
<comment type="caution">
    <text evidence="2">The sequence shown here is derived from an EMBL/GenBank/DDBJ whole genome shotgun (WGS) entry which is preliminary data.</text>
</comment>
<dbReference type="Gramene" id="GBG60960">
    <property type="protein sequence ID" value="GBG60960"/>
    <property type="gene ID" value="CBR_g18559"/>
</dbReference>
<feature type="region of interest" description="Disordered" evidence="1">
    <location>
        <begin position="1208"/>
        <end position="1227"/>
    </location>
</feature>
<evidence type="ECO:0000313" key="3">
    <source>
        <dbReference type="Proteomes" id="UP000265515"/>
    </source>
</evidence>
<organism evidence="2 3">
    <name type="scientific">Chara braunii</name>
    <name type="common">Braun's stonewort</name>
    <dbReference type="NCBI Taxonomy" id="69332"/>
    <lineage>
        <taxon>Eukaryota</taxon>
        <taxon>Viridiplantae</taxon>
        <taxon>Streptophyta</taxon>
        <taxon>Charophyceae</taxon>
        <taxon>Charales</taxon>
        <taxon>Characeae</taxon>
        <taxon>Chara</taxon>
    </lineage>
</organism>
<sequence>MEEHGIRDSRAVVGGRTGADPCTAGREDVQDVLDEMEEREGVELPGEEVVMTLRGEDPDMRKGKRAMGETDRAASRPGKRVRQSKIDEVYTADKQSVFNDKFLQWIYNSDIPFNAFRRQSWREVRKAADELPRGVRMRFPSFKEIGGDGVPEQRAKVASLLREIQDGEFWRYVEFLILVMEPIHQLLRRMNRGGMMISIVYGWSRHLVQLLTKLDVAPTDLLTPCVREVRMRLMHLLEPAHAAAHLLNPRHRSLRYYASLHTTTEDAKVVQECASFLLAQSGGDPTSRDYLVVRDQMRRFHARSGDWGDRLVSDAEAEGCHGDQETHRCAAWWFAHGTAHPELRAIAIRVMHMWTSASPAEKNWTAHERIQTAKRSNLGFAKLAQLVEITTNLKLASCRQQGGGYVLPWVMESVDTERRLPDEDEDGDPEPDVWGARPVGTFTDWEITRQIDVFRKDGTNRPREVSAVFGDRVATLLPFYHVPPPPSRGAREGFAAAVEDGEDDWMDAEDVVGGTDRTAEQVYFTYGGGSDGHAPKTSVITDDVAGGAQGSATRHPPAGRGRGAVARDVHPRARRVLAVDSSDEDEGVAPHADRLRDPRFDPSHHSREHSEQLRRSHRLAERSVQASQQPQDIPVAEGTSSHSGPAQAATSSLRTSDFDIAGSHGGSPVLRCRVDDRAEYRTDVREREETIEERDARLDREEEAWLQSMPRWEGREEYEAEQRRKRELEMIGAGPPPSVGRMSTSDTMQPPFGPSDIVGGGADTCGLDAGGGGQADVPCKGGPVGGVETVGADTEAESSDDGEECAAAEAIVDDVMIGICATGTDGGTHGGEEGMVDEGSVPLPEEELVDEGSVRLPQEELDEGDLALPEEELVDEGSVPLEGSVPFVDGTTQDDEEGAAVDAGHSAPSVRDGVNGGHVEEEVAAIDMSLAIIVRPPSVRDVETGCHIDSGGPGYFSAGGQLGEMPRWDGGESGECTPTPLHPEQLETLGTEDPFPFTGGQPSPPPWAPVSPRWAGSSQSDIRERESLESQATVFSGGTGSSHAQPLTRPVSRASQLTTAPTAGLPPIGGRGSGRGSSSSHRGGVLGGWSSCQRVTDSLRRDYDRGRGLFARGPSGEGDPAAGASEAGRPSVHTAGRILGLDRVKTRRTERLEVYPARSAIDDRRQGLPYTSGEEDLHMPQGSRRNGSIRDLDAEIAADQQRLADLIRERERRSETEAQAEEADTET</sequence>
<reference evidence="2 3" key="1">
    <citation type="journal article" date="2018" name="Cell">
        <title>The Chara Genome: Secondary Complexity and Implications for Plant Terrestrialization.</title>
        <authorList>
            <person name="Nishiyama T."/>
            <person name="Sakayama H."/>
            <person name="Vries J.D."/>
            <person name="Buschmann H."/>
            <person name="Saint-Marcoux D."/>
            <person name="Ullrich K.K."/>
            <person name="Haas F.B."/>
            <person name="Vanderstraeten L."/>
            <person name="Becker D."/>
            <person name="Lang D."/>
            <person name="Vosolsobe S."/>
            <person name="Rombauts S."/>
            <person name="Wilhelmsson P.K.I."/>
            <person name="Janitza P."/>
            <person name="Kern R."/>
            <person name="Heyl A."/>
            <person name="Rumpler F."/>
            <person name="Villalobos L.I.A.C."/>
            <person name="Clay J.M."/>
            <person name="Skokan R."/>
            <person name="Toyoda A."/>
            <person name="Suzuki Y."/>
            <person name="Kagoshima H."/>
            <person name="Schijlen E."/>
            <person name="Tajeshwar N."/>
            <person name="Catarino B."/>
            <person name="Hetherington A.J."/>
            <person name="Saltykova A."/>
            <person name="Bonnot C."/>
            <person name="Breuninger H."/>
            <person name="Symeonidi A."/>
            <person name="Radhakrishnan G.V."/>
            <person name="Van Nieuwerburgh F."/>
            <person name="Deforce D."/>
            <person name="Chang C."/>
            <person name="Karol K.G."/>
            <person name="Hedrich R."/>
            <person name="Ulvskov P."/>
            <person name="Glockner G."/>
            <person name="Delwiche C.F."/>
            <person name="Petrasek J."/>
            <person name="Van de Peer Y."/>
            <person name="Friml J."/>
            <person name="Beilby M."/>
            <person name="Dolan L."/>
            <person name="Kohara Y."/>
            <person name="Sugano S."/>
            <person name="Fujiyama A."/>
            <person name="Delaux P.-M."/>
            <person name="Quint M."/>
            <person name="TheiBen G."/>
            <person name="Hagemann M."/>
            <person name="Harholt J."/>
            <person name="Dunand C."/>
            <person name="Zachgo S."/>
            <person name="Langdale J."/>
            <person name="Maumus F."/>
            <person name="Straeten D.V.D."/>
            <person name="Gould S.B."/>
            <person name="Rensing S.A."/>
        </authorList>
    </citation>
    <scope>NUCLEOTIDE SEQUENCE [LARGE SCALE GENOMIC DNA]</scope>
    <source>
        <strain evidence="2 3">S276</strain>
    </source>
</reference>
<feature type="compositionally biased region" description="Basic and acidic residues" evidence="1">
    <location>
        <begin position="1"/>
        <end position="10"/>
    </location>
</feature>
<feature type="compositionally biased region" description="Acidic residues" evidence="1">
    <location>
        <begin position="1218"/>
        <end position="1227"/>
    </location>
</feature>
<feature type="region of interest" description="Disordered" evidence="1">
    <location>
        <begin position="891"/>
        <end position="915"/>
    </location>
</feature>
<feature type="compositionally biased region" description="Basic and acidic residues" evidence="1">
    <location>
        <begin position="58"/>
        <end position="74"/>
    </location>
</feature>
<feature type="region of interest" description="Disordered" evidence="1">
    <location>
        <begin position="1157"/>
        <end position="1191"/>
    </location>
</feature>
<evidence type="ECO:0000313" key="2">
    <source>
        <dbReference type="EMBL" id="GBG60960.1"/>
    </source>
</evidence>
<protein>
    <recommendedName>
        <fullName evidence="4">HAT C-terminal dimerisation domain-containing protein</fullName>
    </recommendedName>
</protein>
<feature type="region of interest" description="Disordered" evidence="1">
    <location>
        <begin position="951"/>
        <end position="1093"/>
    </location>
</feature>